<evidence type="ECO:0000313" key="1">
    <source>
        <dbReference type="EMBL" id="TKJ38454.1"/>
    </source>
</evidence>
<dbReference type="AlphaFoldDB" id="A0A532UU35"/>
<proteinExistence type="predicted"/>
<protein>
    <submittedName>
        <fullName evidence="1">Uncharacterized protein</fullName>
    </submittedName>
</protein>
<organism evidence="1 2">
    <name type="scientific">candidate division LCP-89 bacterium B3_LCP</name>
    <dbReference type="NCBI Taxonomy" id="2012998"/>
    <lineage>
        <taxon>Bacteria</taxon>
        <taxon>Pseudomonadati</taxon>
        <taxon>Bacteria division LCP-89</taxon>
    </lineage>
</organism>
<dbReference type="Proteomes" id="UP000319619">
    <property type="component" value="Unassembled WGS sequence"/>
</dbReference>
<comment type="caution">
    <text evidence="1">The sequence shown here is derived from an EMBL/GenBank/DDBJ whole genome shotgun (WGS) entry which is preliminary data.</text>
</comment>
<evidence type="ECO:0000313" key="2">
    <source>
        <dbReference type="Proteomes" id="UP000319619"/>
    </source>
</evidence>
<name>A0A532UU35_UNCL8</name>
<gene>
    <name evidence="1" type="ORF">CEE37_13125</name>
</gene>
<dbReference type="EMBL" id="NJBN01000010">
    <property type="protein sequence ID" value="TKJ38454.1"/>
    <property type="molecule type" value="Genomic_DNA"/>
</dbReference>
<reference evidence="1 2" key="1">
    <citation type="submission" date="2017-06" db="EMBL/GenBank/DDBJ databases">
        <title>Novel microbial phyla capable of carbon fixation and sulfur reduction in deep-sea sediments.</title>
        <authorList>
            <person name="Huang J."/>
            <person name="Baker B."/>
            <person name="Wang Y."/>
        </authorList>
    </citation>
    <scope>NUCLEOTIDE SEQUENCE [LARGE SCALE GENOMIC DNA]</scope>
    <source>
        <strain evidence="1">B3_LCP</strain>
    </source>
</reference>
<sequence length="59" mass="7122">MTIKELIRKTSRYSLADWGDQYEKGAFKVVQYYFPKYEDFSVHSFFHITQNQKKILILA</sequence>
<accession>A0A532UU35</accession>